<comment type="similarity">
    <text evidence="1">Belongs to the SAMHD1 family.</text>
</comment>
<proteinExistence type="inferred from homology"/>
<dbReference type="InterPro" id="IPR006674">
    <property type="entry name" value="HD_domain"/>
</dbReference>
<evidence type="ECO:0000259" key="2">
    <source>
        <dbReference type="PROSITE" id="PS51831"/>
    </source>
</evidence>
<dbReference type="GO" id="GO:0008832">
    <property type="term" value="F:dGTPase activity"/>
    <property type="evidence" value="ECO:0007669"/>
    <property type="project" value="TreeGrafter"/>
</dbReference>
<evidence type="ECO:0000313" key="4">
    <source>
        <dbReference type="RefSeq" id="XP_030387048.1"/>
    </source>
</evidence>
<dbReference type="SMART" id="SM00471">
    <property type="entry name" value="HDc"/>
    <property type="match status" value="1"/>
</dbReference>
<dbReference type="GeneID" id="115633722"/>
<dbReference type="SUPFAM" id="SSF109604">
    <property type="entry name" value="HD-domain/PDEase-like"/>
    <property type="match status" value="1"/>
</dbReference>
<dbReference type="GO" id="GO:0005634">
    <property type="term" value="C:nucleus"/>
    <property type="evidence" value="ECO:0007669"/>
    <property type="project" value="TreeGrafter"/>
</dbReference>
<evidence type="ECO:0000313" key="3">
    <source>
        <dbReference type="Proteomes" id="UP000504634"/>
    </source>
</evidence>
<evidence type="ECO:0000256" key="1">
    <source>
        <dbReference type="ARBA" id="ARBA00005776"/>
    </source>
</evidence>
<accession>A0A6J2UHU8</accession>
<protein>
    <submittedName>
        <fullName evidence="4">Deoxynucleoside triphosphate triphosphohydrolase SAMHD1 homolog isoform X1</fullName>
    </submittedName>
</protein>
<dbReference type="PROSITE" id="PS51831">
    <property type="entry name" value="HD"/>
    <property type="match status" value="1"/>
</dbReference>
<dbReference type="InterPro" id="IPR050135">
    <property type="entry name" value="dGTPase-like"/>
</dbReference>
<dbReference type="CDD" id="cd00077">
    <property type="entry name" value="HDc"/>
    <property type="match status" value="1"/>
</dbReference>
<dbReference type="Gene3D" id="1.10.3210.10">
    <property type="entry name" value="Hypothetical protein af1432"/>
    <property type="match status" value="1"/>
</dbReference>
<dbReference type="OrthoDB" id="9991235at2759"/>
<dbReference type="Pfam" id="PF01966">
    <property type="entry name" value="HD"/>
    <property type="match status" value="1"/>
</dbReference>
<organism evidence="3 4">
    <name type="scientific">Drosophila lebanonensis</name>
    <name type="common">Fruit fly</name>
    <name type="synonym">Scaptodrosophila lebanonensis</name>
    <dbReference type="NCBI Taxonomy" id="7225"/>
    <lineage>
        <taxon>Eukaryota</taxon>
        <taxon>Metazoa</taxon>
        <taxon>Ecdysozoa</taxon>
        <taxon>Arthropoda</taxon>
        <taxon>Hexapoda</taxon>
        <taxon>Insecta</taxon>
        <taxon>Pterygota</taxon>
        <taxon>Neoptera</taxon>
        <taxon>Endopterygota</taxon>
        <taxon>Diptera</taxon>
        <taxon>Brachycera</taxon>
        <taxon>Muscomorpha</taxon>
        <taxon>Ephydroidea</taxon>
        <taxon>Drosophilidae</taxon>
        <taxon>Scaptodrosophila</taxon>
    </lineage>
</organism>
<gene>
    <name evidence="4" type="primary">LOC115633722</name>
</gene>
<reference evidence="4" key="1">
    <citation type="submission" date="2025-08" db="UniProtKB">
        <authorList>
            <consortium name="RefSeq"/>
        </authorList>
    </citation>
    <scope>IDENTIFICATION</scope>
    <source>
        <strain evidence="4">11010-0011.00</strain>
        <tissue evidence="4">Whole body</tissue>
    </source>
</reference>
<dbReference type="PANTHER" id="PTHR11373:SF4">
    <property type="entry name" value="DEOXYNUCLEOSIDE TRIPHOSPHATE TRIPHOSPHOHYDROLASE SAMHD1"/>
    <property type="match status" value="1"/>
</dbReference>
<dbReference type="Proteomes" id="UP000504634">
    <property type="component" value="Unplaced"/>
</dbReference>
<keyword evidence="3" id="KW-1185">Reference proteome</keyword>
<feature type="domain" description="HD" evidence="2">
    <location>
        <begin position="108"/>
        <end position="221"/>
    </location>
</feature>
<dbReference type="RefSeq" id="XP_030387048.1">
    <property type="nucleotide sequence ID" value="XM_030531188.1"/>
</dbReference>
<dbReference type="AlphaFoldDB" id="A0A6J2UHU8"/>
<dbReference type="GO" id="GO:0006203">
    <property type="term" value="P:dGTP catabolic process"/>
    <property type="evidence" value="ECO:0007669"/>
    <property type="project" value="TreeGrafter"/>
</dbReference>
<dbReference type="PANTHER" id="PTHR11373">
    <property type="entry name" value="DEOXYNUCLEOSIDE TRIPHOSPHATE TRIPHOSPHOHYDROLASE"/>
    <property type="match status" value="1"/>
</dbReference>
<sequence>MPVSATVLVYGARSALNVSQSVPLLHSLRQQQQCQSLRNNDDALTATRVGSFRLIHTYAQIQDAIHGIIDLPSYIQEITQHLYFQRLKKVFQLGLLPLSVKPGANHTRFEHCIGTFKSAQDQLNALLRNSNYEYELPDWCRKSVEIAALLHDIGHGPFSHTWEHVCEGQFNHEKNSEACVDRVFSDARDNELVALRDDHNGRGVNLIKALILGDRSKLNYVMMQHAYIFDIVHNKVCGLDVDKWDYLRRDNHYLQVLSADEMDFDEVFLNARIAPDGQRIEYRYEDYHKIWLLYLARHRLHLEAYQLPKVLLCNDIFGEIVRRQQPHLLDVNAESDPEEWLRLNDERVLEQITNDTEAQYLRATERIEEANEGRLVRRRISGPGEDMNSNKVYAFYGNPSLRRDIFLQENQQQSTIIEKYFKLK</sequence>
<dbReference type="InterPro" id="IPR003607">
    <property type="entry name" value="HD/PDEase_dom"/>
</dbReference>
<name>A0A6J2UHU8_DROLE</name>